<dbReference type="EMBL" id="CAQQ02390950">
    <property type="status" value="NOT_ANNOTATED_CDS"/>
    <property type="molecule type" value="Genomic_DNA"/>
</dbReference>
<accession>T1GW51</accession>
<evidence type="ECO:0000313" key="2">
    <source>
        <dbReference type="Proteomes" id="UP000015102"/>
    </source>
</evidence>
<dbReference type="EnsemblMetazoa" id="MESCA008022-RA">
    <property type="protein sequence ID" value="MESCA008022-PA"/>
    <property type="gene ID" value="MESCA008022"/>
</dbReference>
<name>T1GW51_MEGSC</name>
<dbReference type="HOGENOM" id="CLU_2673912_0_0_1"/>
<reference evidence="2" key="1">
    <citation type="submission" date="2013-02" db="EMBL/GenBank/DDBJ databases">
        <authorList>
            <person name="Hughes D."/>
        </authorList>
    </citation>
    <scope>NUCLEOTIDE SEQUENCE</scope>
    <source>
        <strain>Durham</strain>
        <strain evidence="2">NC isolate 2 -- Noor lab</strain>
    </source>
</reference>
<reference evidence="1" key="2">
    <citation type="submission" date="2015-06" db="UniProtKB">
        <authorList>
            <consortium name="EnsemblMetazoa"/>
        </authorList>
    </citation>
    <scope>IDENTIFICATION</scope>
</reference>
<dbReference type="EMBL" id="CAQQ02390951">
    <property type="status" value="NOT_ANNOTATED_CDS"/>
    <property type="molecule type" value="Genomic_DNA"/>
</dbReference>
<evidence type="ECO:0000313" key="1">
    <source>
        <dbReference type="EnsemblMetazoa" id="MESCA008022-PA"/>
    </source>
</evidence>
<organism evidence="1 2">
    <name type="scientific">Megaselia scalaris</name>
    <name type="common">Humpbacked fly</name>
    <name type="synonym">Phora scalaris</name>
    <dbReference type="NCBI Taxonomy" id="36166"/>
    <lineage>
        <taxon>Eukaryota</taxon>
        <taxon>Metazoa</taxon>
        <taxon>Ecdysozoa</taxon>
        <taxon>Arthropoda</taxon>
        <taxon>Hexapoda</taxon>
        <taxon>Insecta</taxon>
        <taxon>Pterygota</taxon>
        <taxon>Neoptera</taxon>
        <taxon>Endopterygota</taxon>
        <taxon>Diptera</taxon>
        <taxon>Brachycera</taxon>
        <taxon>Muscomorpha</taxon>
        <taxon>Platypezoidea</taxon>
        <taxon>Phoridae</taxon>
        <taxon>Megaseliini</taxon>
        <taxon>Megaselia</taxon>
    </lineage>
</organism>
<dbReference type="AlphaFoldDB" id="T1GW51"/>
<keyword evidence="2" id="KW-1185">Reference proteome</keyword>
<proteinExistence type="predicted"/>
<sequence length="75" mass="9220">MSFHLQLFKSLMKETLLGIDVDLSGIKGRKPSHLRHIWKLEFVQRLWLNSSICRKEDLYEFLEWFRIRDKIWKTN</sequence>
<dbReference type="Proteomes" id="UP000015102">
    <property type="component" value="Unassembled WGS sequence"/>
</dbReference>
<protein>
    <submittedName>
        <fullName evidence="1">Uncharacterized protein</fullName>
    </submittedName>
</protein>